<proteinExistence type="predicted"/>
<dbReference type="EMBL" id="WKFB01000315">
    <property type="protein sequence ID" value="KAF6727017.1"/>
    <property type="molecule type" value="Genomic_DNA"/>
</dbReference>
<dbReference type="Proteomes" id="UP000646548">
    <property type="component" value="Unassembled WGS sequence"/>
</dbReference>
<gene>
    <name evidence="1" type="ORF">FQA47_011918</name>
</gene>
<sequence>MSSRYCSCQKSSLSNHNYRKHPPPHFNSCLKAAASFQLIKREPVIVAINTQIKVVEDTQDDRDTEDHLLCAALYNRALNLLFCHRYISIFGIKNAPFLFL</sequence>
<comment type="caution">
    <text evidence="1">The sequence shown here is derived from an EMBL/GenBank/DDBJ whole genome shotgun (WGS) entry which is preliminary data.</text>
</comment>
<evidence type="ECO:0000313" key="2">
    <source>
        <dbReference type="Proteomes" id="UP000646548"/>
    </source>
</evidence>
<name>A0A834CC93_ORYME</name>
<evidence type="ECO:0000313" key="1">
    <source>
        <dbReference type="EMBL" id="KAF6727017.1"/>
    </source>
</evidence>
<protein>
    <submittedName>
        <fullName evidence="1">Uncharacterized protein</fullName>
    </submittedName>
</protein>
<reference evidence="1" key="1">
    <citation type="journal article" name="BMC Genomics">
        <title>Long-read sequencing and de novo genome assembly of marine medaka (Oryzias melastigma).</title>
        <authorList>
            <person name="Liang P."/>
            <person name="Saqib H.S.A."/>
            <person name="Ni X."/>
            <person name="Shen Y."/>
        </authorList>
    </citation>
    <scope>NUCLEOTIDE SEQUENCE</scope>
    <source>
        <strain evidence="1">Bigg-433</strain>
    </source>
</reference>
<accession>A0A834CC93</accession>
<organism evidence="1 2">
    <name type="scientific">Oryzias melastigma</name>
    <name type="common">Marine medaka</name>
    <dbReference type="NCBI Taxonomy" id="30732"/>
    <lineage>
        <taxon>Eukaryota</taxon>
        <taxon>Metazoa</taxon>
        <taxon>Chordata</taxon>
        <taxon>Craniata</taxon>
        <taxon>Vertebrata</taxon>
        <taxon>Euteleostomi</taxon>
        <taxon>Actinopterygii</taxon>
        <taxon>Neopterygii</taxon>
        <taxon>Teleostei</taxon>
        <taxon>Neoteleostei</taxon>
        <taxon>Acanthomorphata</taxon>
        <taxon>Ovalentaria</taxon>
        <taxon>Atherinomorphae</taxon>
        <taxon>Beloniformes</taxon>
        <taxon>Adrianichthyidae</taxon>
        <taxon>Oryziinae</taxon>
        <taxon>Oryzias</taxon>
    </lineage>
</organism>
<dbReference type="AlphaFoldDB" id="A0A834CC93"/>